<gene>
    <name evidence="1" type="ORF">CEXT_732021</name>
</gene>
<reference evidence="1 2" key="1">
    <citation type="submission" date="2021-06" db="EMBL/GenBank/DDBJ databases">
        <title>Caerostris extrusa draft genome.</title>
        <authorList>
            <person name="Kono N."/>
            <person name="Arakawa K."/>
        </authorList>
    </citation>
    <scope>NUCLEOTIDE SEQUENCE [LARGE SCALE GENOMIC DNA]</scope>
</reference>
<protein>
    <submittedName>
        <fullName evidence="1">Uncharacterized protein</fullName>
    </submittedName>
</protein>
<organism evidence="1 2">
    <name type="scientific">Caerostris extrusa</name>
    <name type="common">Bark spider</name>
    <name type="synonym">Caerostris bankana</name>
    <dbReference type="NCBI Taxonomy" id="172846"/>
    <lineage>
        <taxon>Eukaryota</taxon>
        <taxon>Metazoa</taxon>
        <taxon>Ecdysozoa</taxon>
        <taxon>Arthropoda</taxon>
        <taxon>Chelicerata</taxon>
        <taxon>Arachnida</taxon>
        <taxon>Araneae</taxon>
        <taxon>Araneomorphae</taxon>
        <taxon>Entelegynae</taxon>
        <taxon>Araneoidea</taxon>
        <taxon>Araneidae</taxon>
        <taxon>Caerostris</taxon>
    </lineage>
</organism>
<comment type="caution">
    <text evidence="1">The sequence shown here is derived from an EMBL/GenBank/DDBJ whole genome shotgun (WGS) entry which is preliminary data.</text>
</comment>
<proteinExistence type="predicted"/>
<evidence type="ECO:0000313" key="2">
    <source>
        <dbReference type="Proteomes" id="UP001054945"/>
    </source>
</evidence>
<name>A0AAV4T1J1_CAEEX</name>
<accession>A0AAV4T1J1</accession>
<dbReference type="Proteomes" id="UP001054945">
    <property type="component" value="Unassembled WGS sequence"/>
</dbReference>
<sequence>MIPQLVWLKNIPWRGREGANERTVLISISKSIIAFRIPFPPRPKEGFATGQVHRGLYQMVHRGLYQMSIERFVSMVSNVHRGLYQWYQMVYQMVHRGLYQCPQRFVSNAHRGLYQMVHRGLYQMVHRGLYQMVHRGLYQMSIEVCIKCP</sequence>
<dbReference type="EMBL" id="BPLR01010632">
    <property type="protein sequence ID" value="GIY40583.1"/>
    <property type="molecule type" value="Genomic_DNA"/>
</dbReference>
<evidence type="ECO:0000313" key="1">
    <source>
        <dbReference type="EMBL" id="GIY40583.1"/>
    </source>
</evidence>
<keyword evidence="2" id="KW-1185">Reference proteome</keyword>
<dbReference type="AlphaFoldDB" id="A0AAV4T1J1"/>